<feature type="signal peptide" evidence="2">
    <location>
        <begin position="1"/>
        <end position="26"/>
    </location>
</feature>
<accession>A0A7X0VG38</accession>
<evidence type="ECO:0000313" key="3">
    <source>
        <dbReference type="EMBL" id="MBB6671244.1"/>
    </source>
</evidence>
<keyword evidence="2" id="KW-0732">Signal</keyword>
<dbReference type="Proteomes" id="UP000547209">
    <property type="component" value="Unassembled WGS sequence"/>
</dbReference>
<dbReference type="AlphaFoldDB" id="A0A7X0VG38"/>
<dbReference type="Gene3D" id="3.40.190.10">
    <property type="entry name" value="Periplasmic binding protein-like II"/>
    <property type="match status" value="1"/>
</dbReference>
<protein>
    <submittedName>
        <fullName evidence="3">Carbohydrate ABC transporter substrate-binding protein</fullName>
    </submittedName>
</protein>
<dbReference type="PANTHER" id="PTHR43649">
    <property type="entry name" value="ARABINOSE-BINDING PROTEIN-RELATED"/>
    <property type="match status" value="1"/>
</dbReference>
<dbReference type="InterPro" id="IPR006059">
    <property type="entry name" value="SBP"/>
</dbReference>
<keyword evidence="4" id="KW-1185">Reference proteome</keyword>
<dbReference type="RefSeq" id="WP_185142731.1">
    <property type="nucleotide sequence ID" value="NZ_JACJVP010000019.1"/>
</dbReference>
<comment type="caution">
    <text evidence="3">The sequence shown here is derived from an EMBL/GenBank/DDBJ whole genome shotgun (WGS) entry which is preliminary data.</text>
</comment>
<evidence type="ECO:0000256" key="2">
    <source>
        <dbReference type="SAM" id="SignalP"/>
    </source>
</evidence>
<reference evidence="3 4" key="1">
    <citation type="submission" date="2020-08" db="EMBL/GenBank/DDBJ databases">
        <title>Cohnella phylogeny.</title>
        <authorList>
            <person name="Dunlap C."/>
        </authorList>
    </citation>
    <scope>NUCLEOTIDE SEQUENCE [LARGE SCALE GENOMIC DNA]</scope>
    <source>
        <strain evidence="3 4">DSM 28246</strain>
    </source>
</reference>
<name>A0A7X0VG38_9BACL</name>
<feature type="region of interest" description="Disordered" evidence="1">
    <location>
        <begin position="44"/>
        <end position="66"/>
    </location>
</feature>
<organism evidence="3 4">
    <name type="scientific">Cohnella nanjingensis</name>
    <dbReference type="NCBI Taxonomy" id="1387779"/>
    <lineage>
        <taxon>Bacteria</taxon>
        <taxon>Bacillati</taxon>
        <taxon>Bacillota</taxon>
        <taxon>Bacilli</taxon>
        <taxon>Bacillales</taxon>
        <taxon>Paenibacillaceae</taxon>
        <taxon>Cohnella</taxon>
    </lineage>
</organism>
<evidence type="ECO:0000313" key="4">
    <source>
        <dbReference type="Proteomes" id="UP000547209"/>
    </source>
</evidence>
<dbReference type="PROSITE" id="PS51257">
    <property type="entry name" value="PROKAR_LIPOPROTEIN"/>
    <property type="match status" value="1"/>
</dbReference>
<dbReference type="Pfam" id="PF01547">
    <property type="entry name" value="SBP_bac_1"/>
    <property type="match status" value="1"/>
</dbReference>
<dbReference type="SUPFAM" id="SSF53850">
    <property type="entry name" value="Periplasmic binding protein-like II"/>
    <property type="match status" value="1"/>
</dbReference>
<dbReference type="InterPro" id="IPR050490">
    <property type="entry name" value="Bact_solute-bd_prot1"/>
</dbReference>
<gene>
    <name evidence="3" type="ORF">H7C19_11170</name>
</gene>
<dbReference type="EMBL" id="JACJVP010000019">
    <property type="protein sequence ID" value="MBB6671244.1"/>
    <property type="molecule type" value="Genomic_DNA"/>
</dbReference>
<evidence type="ECO:0000256" key="1">
    <source>
        <dbReference type="SAM" id="MobiDB-lite"/>
    </source>
</evidence>
<feature type="chain" id="PRO_5030526304" evidence="2">
    <location>
        <begin position="27"/>
        <end position="528"/>
    </location>
</feature>
<dbReference type="PANTHER" id="PTHR43649:SF30">
    <property type="entry name" value="ABC TRANSPORTER SUBSTRATE-BINDING PROTEIN"/>
    <property type="match status" value="1"/>
</dbReference>
<sequence length="528" mass="58485">MLKFKWQSQILMLAASALVASGCSGAAGNSDATATASQIATASQTATGSATALPEGTDAGPKEIAGGRPVTLTVDLHGWMPTVNTEPTAENPTVFLSTQKIADAFMKLHPNVKIAWARTKPVGKLQNEIAEWLTTQISAGTAPAITFTWGNNYLDRDWYEPLGDALSTPDEYVSGNAKWSDLFPDYLMKHRSLVDNSKQPVAVPIVLYSGPATGYYYNKDLFESLGISPPKDWEEMFTDAKLLKEKGYVPFAQWGNFKQIELGQWNQQFSVGPFFAAALMDKTDYDKDGQVDTLETLRATKAGLFNAAEHDYAQEMYRQLKRMYTELLPAGWQNTDFSKPWNDGKVAMREEGLWALQAENGNKQRKFNYGVIPAPPITKSTSLDVADVQYTEKGPYQPDPDLSLNILKPIVKDNPDLKEAAIAFLKYLTVPENISMMVLEQGASLGAVKGSEIPPLLDDWMNNSFPIMPKASWPNAFTDEQGIALNKQFEMWVKGETDDAKFFAKSNEIQQKSADDYIKKMNIDTTGW</sequence>
<proteinExistence type="predicted"/>